<keyword evidence="4 6" id="KW-1133">Transmembrane helix</keyword>
<dbReference type="GO" id="GO:0016020">
    <property type="term" value="C:membrane"/>
    <property type="evidence" value="ECO:0007669"/>
    <property type="project" value="UniProtKB-SubCell"/>
</dbReference>
<evidence type="ECO:0000256" key="3">
    <source>
        <dbReference type="ARBA" id="ARBA00022692"/>
    </source>
</evidence>
<keyword evidence="3 6" id="KW-0812">Transmembrane</keyword>
<dbReference type="Pfam" id="PF03073">
    <property type="entry name" value="TspO_MBR"/>
    <property type="match status" value="1"/>
</dbReference>
<dbReference type="CDD" id="cd15904">
    <property type="entry name" value="TSPO_MBR"/>
    <property type="match status" value="1"/>
</dbReference>
<proteinExistence type="inferred from homology"/>
<feature type="transmembrane region" description="Helical" evidence="6">
    <location>
        <begin position="110"/>
        <end position="128"/>
    </location>
</feature>
<feature type="transmembrane region" description="Helical" evidence="6">
    <location>
        <begin position="49"/>
        <end position="69"/>
    </location>
</feature>
<sequence>MSGGRDRIWLVAFLAACFGAATVGGWSTSRSVNTWYQTLHKPSFSPPDWVFGPVWTVLYAAMAVAAWLVRREADRTPARATVGRQALVAWGVQLALNVAWSAVFFGQRRIGAAVVVLAALWTAIAVCVERSARVSRGAALLLLLYLAWTSFAAALNVRIWQLNPPAASTRDAQD</sequence>
<dbReference type="PANTHER" id="PTHR10057">
    <property type="entry name" value="PERIPHERAL-TYPE BENZODIAZEPINE RECEPTOR"/>
    <property type="match status" value="1"/>
</dbReference>
<feature type="transmembrane region" description="Helical" evidence="6">
    <location>
        <begin position="81"/>
        <end position="104"/>
    </location>
</feature>
<gene>
    <name evidence="7" type="ORF">AVDCRST_MAG77-1013</name>
</gene>
<reference evidence="7" key="1">
    <citation type="submission" date="2020-02" db="EMBL/GenBank/DDBJ databases">
        <authorList>
            <person name="Meier V. D."/>
        </authorList>
    </citation>
    <scope>NUCLEOTIDE SEQUENCE</scope>
    <source>
        <strain evidence="7">AVDCRST_MAG77</strain>
    </source>
</reference>
<comment type="subcellular location">
    <subcellularLocation>
        <location evidence="1">Membrane</location>
        <topology evidence="1">Multi-pass membrane protein</topology>
    </subcellularLocation>
</comment>
<dbReference type="PIRSF" id="PIRSF005859">
    <property type="entry name" value="PBR"/>
    <property type="match status" value="1"/>
</dbReference>
<keyword evidence="5 6" id="KW-0472">Membrane</keyword>
<accession>A0A6J4HRI7</accession>
<dbReference type="FunFam" id="1.20.1260.100:FF:000001">
    <property type="entry name" value="translocator protein 2"/>
    <property type="match status" value="1"/>
</dbReference>
<dbReference type="Gene3D" id="1.20.1260.100">
    <property type="entry name" value="TspO/MBR protein"/>
    <property type="match status" value="1"/>
</dbReference>
<dbReference type="EMBL" id="CADCTC010000065">
    <property type="protein sequence ID" value="CAA9231418.1"/>
    <property type="molecule type" value="Genomic_DNA"/>
</dbReference>
<name>A0A6J4HRI7_9CHLR</name>
<dbReference type="InterPro" id="IPR004307">
    <property type="entry name" value="TspO_MBR"/>
</dbReference>
<evidence type="ECO:0000313" key="7">
    <source>
        <dbReference type="EMBL" id="CAA9231418.1"/>
    </source>
</evidence>
<evidence type="ECO:0000256" key="4">
    <source>
        <dbReference type="ARBA" id="ARBA00022989"/>
    </source>
</evidence>
<dbReference type="PANTHER" id="PTHR10057:SF0">
    <property type="entry name" value="TRANSLOCATOR PROTEIN"/>
    <property type="match status" value="1"/>
</dbReference>
<evidence type="ECO:0000256" key="2">
    <source>
        <dbReference type="ARBA" id="ARBA00007524"/>
    </source>
</evidence>
<protein>
    <recommendedName>
        <fullName evidence="8">Tryptophan-rich sensory protein</fullName>
    </recommendedName>
</protein>
<evidence type="ECO:0000256" key="5">
    <source>
        <dbReference type="ARBA" id="ARBA00023136"/>
    </source>
</evidence>
<dbReference type="AlphaFoldDB" id="A0A6J4HRI7"/>
<comment type="similarity">
    <text evidence="2">Belongs to the TspO/BZRP family.</text>
</comment>
<organism evidence="7">
    <name type="scientific">uncultured Chloroflexota bacterium</name>
    <dbReference type="NCBI Taxonomy" id="166587"/>
    <lineage>
        <taxon>Bacteria</taxon>
        <taxon>Bacillati</taxon>
        <taxon>Chloroflexota</taxon>
        <taxon>environmental samples</taxon>
    </lineage>
</organism>
<dbReference type="GO" id="GO:0033013">
    <property type="term" value="P:tetrapyrrole metabolic process"/>
    <property type="evidence" value="ECO:0007669"/>
    <property type="project" value="UniProtKB-ARBA"/>
</dbReference>
<evidence type="ECO:0008006" key="8">
    <source>
        <dbReference type="Google" id="ProtNLM"/>
    </source>
</evidence>
<dbReference type="InterPro" id="IPR038330">
    <property type="entry name" value="TspO/MBR-related_sf"/>
</dbReference>
<evidence type="ECO:0000256" key="6">
    <source>
        <dbReference type="SAM" id="Phobius"/>
    </source>
</evidence>
<evidence type="ECO:0000256" key="1">
    <source>
        <dbReference type="ARBA" id="ARBA00004141"/>
    </source>
</evidence>
<feature type="transmembrane region" description="Helical" evidence="6">
    <location>
        <begin position="140"/>
        <end position="160"/>
    </location>
</feature>